<name>A0ABN1M3J2_9FIRM</name>
<keyword evidence="3" id="KW-1185">Reference proteome</keyword>
<proteinExistence type="predicted"/>
<organism evidence="2 3">
    <name type="scientific">Paraclostridium tenue</name>
    <dbReference type="NCBI Taxonomy" id="1737"/>
    <lineage>
        <taxon>Bacteria</taxon>
        <taxon>Bacillati</taxon>
        <taxon>Bacillota</taxon>
        <taxon>Clostridia</taxon>
        <taxon>Peptostreptococcales</taxon>
        <taxon>Peptostreptococcaceae</taxon>
        <taxon>Paraclostridium</taxon>
    </lineage>
</organism>
<keyword evidence="1" id="KW-0812">Transmembrane</keyword>
<reference evidence="2 3" key="1">
    <citation type="journal article" date="2019" name="Int. J. Syst. Evol. Microbiol.">
        <title>The Global Catalogue of Microorganisms (GCM) 10K type strain sequencing project: providing services to taxonomists for standard genome sequencing and annotation.</title>
        <authorList>
            <consortium name="The Broad Institute Genomics Platform"/>
            <consortium name="The Broad Institute Genome Sequencing Center for Infectious Disease"/>
            <person name="Wu L."/>
            <person name="Ma J."/>
        </authorList>
    </citation>
    <scope>NUCLEOTIDE SEQUENCE [LARGE SCALE GENOMIC DNA]</scope>
    <source>
        <strain evidence="2 3">JCM 6486</strain>
    </source>
</reference>
<accession>A0ABN1M3J2</accession>
<protein>
    <recommendedName>
        <fullName evidence="4">DUF2273 domain-containing protein</fullName>
    </recommendedName>
</protein>
<dbReference type="EMBL" id="BAAACP010000007">
    <property type="protein sequence ID" value="GAA0863680.1"/>
    <property type="molecule type" value="Genomic_DNA"/>
</dbReference>
<evidence type="ECO:0000256" key="1">
    <source>
        <dbReference type="SAM" id="Phobius"/>
    </source>
</evidence>
<dbReference type="RefSeq" id="WP_346044299.1">
    <property type="nucleotide sequence ID" value="NZ_BAAACP010000007.1"/>
</dbReference>
<evidence type="ECO:0000313" key="3">
    <source>
        <dbReference type="Proteomes" id="UP001400965"/>
    </source>
</evidence>
<comment type="caution">
    <text evidence="2">The sequence shown here is derived from an EMBL/GenBank/DDBJ whole genome shotgun (WGS) entry which is preliminary data.</text>
</comment>
<gene>
    <name evidence="2" type="ORF">GCM10008917_14130</name>
</gene>
<sequence>MKDNSMIVGIVIGLLAGILFTKINFTTLITLGLGIWIGHYISNNKK</sequence>
<evidence type="ECO:0008006" key="4">
    <source>
        <dbReference type="Google" id="ProtNLM"/>
    </source>
</evidence>
<dbReference type="Proteomes" id="UP001400965">
    <property type="component" value="Unassembled WGS sequence"/>
</dbReference>
<keyword evidence="1" id="KW-1133">Transmembrane helix</keyword>
<feature type="transmembrane region" description="Helical" evidence="1">
    <location>
        <begin position="6"/>
        <end position="37"/>
    </location>
</feature>
<evidence type="ECO:0000313" key="2">
    <source>
        <dbReference type="EMBL" id="GAA0863680.1"/>
    </source>
</evidence>
<keyword evidence="1" id="KW-0472">Membrane</keyword>